<feature type="domain" description="Peptidoglycan beta-N-acetylmuramidase NamZ N-terminal" evidence="2">
    <location>
        <begin position="44"/>
        <end position="244"/>
    </location>
</feature>
<dbReference type="GO" id="GO:0033922">
    <property type="term" value="F:peptidoglycan beta-N-acetylmuramidase activity"/>
    <property type="evidence" value="ECO:0007669"/>
    <property type="project" value="InterPro"/>
</dbReference>
<feature type="signal peptide" evidence="1">
    <location>
        <begin position="1"/>
        <end position="20"/>
    </location>
</feature>
<evidence type="ECO:0000259" key="2">
    <source>
        <dbReference type="Pfam" id="PF07075"/>
    </source>
</evidence>
<dbReference type="PANTHER" id="PTHR42915:SF1">
    <property type="entry name" value="PEPTIDOGLYCAN BETA-N-ACETYLMURAMIDASE NAMZ"/>
    <property type="match status" value="1"/>
</dbReference>
<dbReference type="InterPro" id="IPR048502">
    <property type="entry name" value="NamZ_N"/>
</dbReference>
<dbReference type="Gene3D" id="3.40.50.12170">
    <property type="entry name" value="Uncharacterised protein PF07075, DUF1343"/>
    <property type="match status" value="1"/>
</dbReference>
<dbReference type="PIRSF" id="PIRSF016719">
    <property type="entry name" value="UCP016719"/>
    <property type="match status" value="1"/>
</dbReference>
<dbReference type="STRING" id="1122991.GCA_000613445_02343"/>
<reference evidence="4 5" key="1">
    <citation type="submission" date="2018-05" db="EMBL/GenBank/DDBJ databases">
        <title>Genomic Encyclopedia of Type Strains, Phase I: the one thousand microbial genomes (KMG-I) project.</title>
        <authorList>
            <person name="Kyrpides N."/>
        </authorList>
    </citation>
    <scope>NUCLEOTIDE SEQUENCE [LARGE SCALE GENOMIC DNA]</scope>
    <source>
        <strain evidence="4 5">DSM 15611</strain>
    </source>
</reference>
<protein>
    <submittedName>
        <fullName evidence="4">Uncharacterized protein YbbC (DUF1343 family)</fullName>
    </submittedName>
</protein>
<comment type="caution">
    <text evidence="4">The sequence shown here is derived from an EMBL/GenBank/DDBJ whole genome shotgun (WGS) entry which is preliminary data.</text>
</comment>
<dbReference type="Pfam" id="PF20732">
    <property type="entry name" value="NamZ_C"/>
    <property type="match status" value="1"/>
</dbReference>
<evidence type="ECO:0000256" key="1">
    <source>
        <dbReference type="SAM" id="SignalP"/>
    </source>
</evidence>
<name>A0A318HVX7_9BACT</name>
<organism evidence="4 5">
    <name type="scientific">Hoylesella shahii DSM 15611 = JCM 12083</name>
    <dbReference type="NCBI Taxonomy" id="1122991"/>
    <lineage>
        <taxon>Bacteria</taxon>
        <taxon>Pseudomonadati</taxon>
        <taxon>Bacteroidota</taxon>
        <taxon>Bacteroidia</taxon>
        <taxon>Bacteroidales</taxon>
        <taxon>Prevotellaceae</taxon>
        <taxon>Hoylesella</taxon>
    </lineage>
</organism>
<sequence length="389" mass="43559">MKKIVTLLVLVCLVAIGVKAQNTQVICGDERTEAYLPELKKLRVALFANHTAVVNGKHILDLLIENKVNVVGVFGPEHGFRGRADAGEHVQNDVDKKTGVRIFSLYNGKDGKPNTDVLKKTDVLVVDIQDVGLRFYTYYISMLQLMNACVKTKTRMLILDRPNPNGSYVDGPLLDMKHKSGVGALPIPVVHGLTLGEMAGMINGEGWLDGAAKCRLSVVTCNNYTHSTLWELPIAPSPNLPNMQSIYLYPAVCLFEGTDVSLGRGTDLPFQQYGHPKMVGYAHSFTPRSVDGAKNPPQLNQRCYGVDLSKMPHDEIIKRGFDLSYIINAYRNLNIGEHFFTPFFTKLVGVDYVQKMIIEGRSNEEIRAVWQPELEKFKESRKKYLLYKE</sequence>
<keyword evidence="1" id="KW-0732">Signal</keyword>
<feature type="chain" id="PRO_5016351608" evidence="1">
    <location>
        <begin position="21"/>
        <end position="389"/>
    </location>
</feature>
<dbReference type="RefSeq" id="WP_110370323.1">
    <property type="nucleotide sequence ID" value="NZ_QJJX01000022.1"/>
</dbReference>
<evidence type="ECO:0000313" key="4">
    <source>
        <dbReference type="EMBL" id="PXX21196.1"/>
    </source>
</evidence>
<accession>A0A318HVX7</accession>
<keyword evidence="5" id="KW-1185">Reference proteome</keyword>
<dbReference type="Proteomes" id="UP000248314">
    <property type="component" value="Unassembled WGS sequence"/>
</dbReference>
<dbReference type="Pfam" id="PF07075">
    <property type="entry name" value="NamZ_N"/>
    <property type="match status" value="1"/>
</dbReference>
<evidence type="ECO:0000259" key="3">
    <source>
        <dbReference type="Pfam" id="PF20732"/>
    </source>
</evidence>
<proteinExistence type="predicted"/>
<dbReference type="InterPro" id="IPR048503">
    <property type="entry name" value="NamZ_C"/>
</dbReference>
<evidence type="ECO:0000313" key="5">
    <source>
        <dbReference type="Proteomes" id="UP000248314"/>
    </source>
</evidence>
<dbReference type="InterPro" id="IPR008302">
    <property type="entry name" value="NamZ"/>
</dbReference>
<dbReference type="Gene3D" id="3.90.1150.140">
    <property type="match status" value="1"/>
</dbReference>
<dbReference type="EMBL" id="QJJX01000022">
    <property type="protein sequence ID" value="PXX21196.1"/>
    <property type="molecule type" value="Genomic_DNA"/>
</dbReference>
<gene>
    <name evidence="4" type="ORF">EJ73_01838</name>
</gene>
<dbReference type="AlphaFoldDB" id="A0A318HVX7"/>
<feature type="domain" description="Peptidoglycan beta-N-acetylmuramidase NamZ C-terminal" evidence="3">
    <location>
        <begin position="247"/>
        <end position="387"/>
    </location>
</feature>
<dbReference type="PANTHER" id="PTHR42915">
    <property type="entry name" value="HYPOTHETICAL 460 KDA PROTEIN IN FEUA-SIGW INTERGENIC REGION [PRECURSOR]"/>
    <property type="match status" value="1"/>
</dbReference>